<dbReference type="Gene3D" id="3.40.50.1820">
    <property type="entry name" value="alpha/beta hydrolase"/>
    <property type="match status" value="1"/>
</dbReference>
<evidence type="ECO:0000259" key="1">
    <source>
        <dbReference type="Pfam" id="PF00561"/>
    </source>
</evidence>
<feature type="domain" description="AB hydrolase-1" evidence="1">
    <location>
        <begin position="22"/>
        <end position="125"/>
    </location>
</feature>
<dbReference type="SUPFAM" id="SSF53474">
    <property type="entry name" value="alpha/beta-Hydrolases"/>
    <property type="match status" value="1"/>
</dbReference>
<reference evidence="2 3" key="1">
    <citation type="submission" date="2020-07" db="EMBL/GenBank/DDBJ databases">
        <title>Sequencing the genomes of 1000 actinobacteria strains.</title>
        <authorList>
            <person name="Klenk H.-P."/>
        </authorList>
    </citation>
    <scope>NUCLEOTIDE SEQUENCE [LARGE SCALE GENOMIC DNA]</scope>
    <source>
        <strain evidence="2 3">DSM 26341</strain>
    </source>
</reference>
<dbReference type="InterPro" id="IPR050471">
    <property type="entry name" value="AB_hydrolase"/>
</dbReference>
<dbReference type="Pfam" id="PF00561">
    <property type="entry name" value="Abhydrolase_1"/>
    <property type="match status" value="1"/>
</dbReference>
<dbReference type="PANTHER" id="PTHR43433:SF5">
    <property type="entry name" value="AB HYDROLASE-1 DOMAIN-CONTAINING PROTEIN"/>
    <property type="match status" value="1"/>
</dbReference>
<dbReference type="Proteomes" id="UP000539111">
    <property type="component" value="Unassembled WGS sequence"/>
</dbReference>
<proteinExistence type="predicted"/>
<name>A0A7Z0A878_9MICO</name>
<accession>A0A7Z0A878</accession>
<protein>
    <submittedName>
        <fullName evidence="2">Pimeloyl-ACP methyl ester carboxylesterase</fullName>
    </submittedName>
</protein>
<dbReference type="GO" id="GO:0004806">
    <property type="term" value="F:triacylglycerol lipase activity"/>
    <property type="evidence" value="ECO:0007669"/>
    <property type="project" value="TreeGrafter"/>
</dbReference>
<organism evidence="2 3">
    <name type="scientific">Spelaeicoccus albus</name>
    <dbReference type="NCBI Taxonomy" id="1280376"/>
    <lineage>
        <taxon>Bacteria</taxon>
        <taxon>Bacillati</taxon>
        <taxon>Actinomycetota</taxon>
        <taxon>Actinomycetes</taxon>
        <taxon>Micrococcales</taxon>
        <taxon>Brevibacteriaceae</taxon>
        <taxon>Spelaeicoccus</taxon>
    </lineage>
</organism>
<dbReference type="PRINTS" id="PR00111">
    <property type="entry name" value="ABHYDROLASE"/>
</dbReference>
<evidence type="ECO:0000313" key="2">
    <source>
        <dbReference type="EMBL" id="NYI66224.1"/>
    </source>
</evidence>
<dbReference type="InterPro" id="IPR000073">
    <property type="entry name" value="AB_hydrolase_1"/>
</dbReference>
<sequence>MAFAWAPDGTRIRYWTSGAGTPILLIAGQALPHSSWGTEVDRLASRHTVVTYDHRGVGESDGPVDEPYTTRGMAADAVAILDDLGIDRAHVYGFSMGGRIAQWLAADHPDRVGALVLGSTTPGDAHGVRRSRRATQILIGTDRRALLELFYTPEWIDANDMQSTAPLAKPHNRQTLALHYKASEGHDGWDALSHIAAPTLVVHGSDDELAPVRNASIAAERIPDSRLVILDGARHGYFAEFPDVSDTVLDFIAGHGRGAVTA</sequence>
<dbReference type="InterPro" id="IPR029058">
    <property type="entry name" value="AB_hydrolase_fold"/>
</dbReference>
<dbReference type="RefSeq" id="WP_179425422.1">
    <property type="nucleotide sequence ID" value="NZ_JACBZP010000001.1"/>
</dbReference>
<comment type="caution">
    <text evidence="2">The sequence shown here is derived from an EMBL/GenBank/DDBJ whole genome shotgun (WGS) entry which is preliminary data.</text>
</comment>
<gene>
    <name evidence="2" type="ORF">BJY26_000530</name>
</gene>
<evidence type="ECO:0000313" key="3">
    <source>
        <dbReference type="Proteomes" id="UP000539111"/>
    </source>
</evidence>
<dbReference type="AlphaFoldDB" id="A0A7Z0A878"/>
<dbReference type="GO" id="GO:0046503">
    <property type="term" value="P:glycerolipid catabolic process"/>
    <property type="evidence" value="ECO:0007669"/>
    <property type="project" value="TreeGrafter"/>
</dbReference>
<dbReference type="EMBL" id="JACBZP010000001">
    <property type="protein sequence ID" value="NYI66224.1"/>
    <property type="molecule type" value="Genomic_DNA"/>
</dbReference>
<keyword evidence="3" id="KW-1185">Reference proteome</keyword>
<dbReference type="PANTHER" id="PTHR43433">
    <property type="entry name" value="HYDROLASE, ALPHA/BETA FOLD FAMILY PROTEIN"/>
    <property type="match status" value="1"/>
</dbReference>